<accession>K7UF97</accession>
<proteinExistence type="predicted"/>
<reference evidence="1" key="1">
    <citation type="submission" date="2015-12" db="EMBL/GenBank/DDBJ databases">
        <title>Update maize B73 reference genome by single molecule sequencing technologies.</title>
        <authorList>
            <consortium name="Maize Genome Sequencing Project"/>
            <person name="Ware D."/>
        </authorList>
    </citation>
    <scope>NUCLEOTIDE SEQUENCE</scope>
    <source>
        <tissue evidence="1">Seedling</tissue>
    </source>
</reference>
<organism evidence="1">
    <name type="scientific">Zea mays</name>
    <name type="common">Maize</name>
    <dbReference type="NCBI Taxonomy" id="4577"/>
    <lineage>
        <taxon>Eukaryota</taxon>
        <taxon>Viridiplantae</taxon>
        <taxon>Streptophyta</taxon>
        <taxon>Embryophyta</taxon>
        <taxon>Tracheophyta</taxon>
        <taxon>Spermatophyta</taxon>
        <taxon>Magnoliopsida</taxon>
        <taxon>Liliopsida</taxon>
        <taxon>Poales</taxon>
        <taxon>Poaceae</taxon>
        <taxon>PACMAD clade</taxon>
        <taxon>Panicoideae</taxon>
        <taxon>Andropogonodae</taxon>
        <taxon>Andropogoneae</taxon>
        <taxon>Tripsacinae</taxon>
        <taxon>Zea</taxon>
    </lineage>
</organism>
<sequence>MVVSASGNGPGPRVFFLVSHLSWVTSTRAGIIIFSGYWSVLRAAFRVVFGAGCWTIGWNELVCWIVGFGRNIDLCCVRGRFFMQ</sequence>
<protein>
    <submittedName>
        <fullName evidence="1">Calmodulin binding protein2</fullName>
    </submittedName>
</protein>
<evidence type="ECO:0000313" key="1">
    <source>
        <dbReference type="EMBL" id="AQK60276.1"/>
    </source>
</evidence>
<gene>
    <name evidence="1" type="ORF">ZEAMMB73_Zm00001d053753</name>
</gene>
<dbReference type="HOGENOM" id="CLU_2530800_0_0_1"/>
<name>K7UF97_MAIZE</name>
<dbReference type="EMBL" id="CM000780">
    <property type="protein sequence ID" value="AQK60276.1"/>
    <property type="molecule type" value="Genomic_DNA"/>
</dbReference>
<dbReference type="AlphaFoldDB" id="K7UF97"/>